<sequence>MILPGVIASSGEVASSFESIATQTVTSGSTATLTFSSIPTTYAHLQLRCFGVYTGSTSSADDWYIQFNSDTTAVYDTHNLYGNGSTATATADTTSGGIRPTMFNRGATNGISIAIMDILDYTSTVKQKTLRALGGFDNNGSGTVGLSSGLYRPSSIVAINRIDVKNAAGNFLPNTHVALYGVKA</sequence>
<evidence type="ECO:0000313" key="1">
    <source>
        <dbReference type="EMBL" id="CAB4221996.1"/>
    </source>
</evidence>
<accession>A0A6J5T421</accession>
<gene>
    <name evidence="1" type="ORF">UFOVP1649_2</name>
</gene>
<proteinExistence type="predicted"/>
<name>A0A6J5T421_9CAUD</name>
<dbReference type="EMBL" id="LR797519">
    <property type="protein sequence ID" value="CAB4221996.1"/>
    <property type="molecule type" value="Genomic_DNA"/>
</dbReference>
<organism evidence="1">
    <name type="scientific">uncultured Caudovirales phage</name>
    <dbReference type="NCBI Taxonomy" id="2100421"/>
    <lineage>
        <taxon>Viruses</taxon>
        <taxon>Duplodnaviria</taxon>
        <taxon>Heunggongvirae</taxon>
        <taxon>Uroviricota</taxon>
        <taxon>Caudoviricetes</taxon>
        <taxon>Peduoviridae</taxon>
        <taxon>Maltschvirus</taxon>
        <taxon>Maltschvirus maltsch</taxon>
    </lineage>
</organism>
<reference evidence="1" key="1">
    <citation type="submission" date="2020-05" db="EMBL/GenBank/DDBJ databases">
        <authorList>
            <person name="Chiriac C."/>
            <person name="Salcher M."/>
            <person name="Ghai R."/>
            <person name="Kavagutti S V."/>
        </authorList>
    </citation>
    <scope>NUCLEOTIDE SEQUENCE</scope>
</reference>
<protein>
    <submittedName>
        <fullName evidence="1">Uncharacterized protein</fullName>
    </submittedName>
</protein>